<comment type="caution">
    <text evidence="4">The sequence shown here is derived from an EMBL/GenBank/DDBJ whole genome shotgun (WGS) entry which is preliminary data.</text>
</comment>
<dbReference type="InterPro" id="IPR004441">
    <property type="entry name" value="rRNA_MeTrfase_TrmH"/>
</dbReference>
<evidence type="ECO:0000259" key="3">
    <source>
        <dbReference type="Pfam" id="PF00588"/>
    </source>
</evidence>
<evidence type="ECO:0000256" key="2">
    <source>
        <dbReference type="ARBA" id="ARBA00022679"/>
    </source>
</evidence>
<evidence type="ECO:0000313" key="5">
    <source>
        <dbReference type="Proteomes" id="UP000475214"/>
    </source>
</evidence>
<dbReference type="GO" id="GO:0005829">
    <property type="term" value="C:cytosol"/>
    <property type="evidence" value="ECO:0007669"/>
    <property type="project" value="TreeGrafter"/>
</dbReference>
<dbReference type="EMBL" id="JAAGOA010000002">
    <property type="protein sequence ID" value="NED99350.1"/>
    <property type="molecule type" value="Genomic_DNA"/>
</dbReference>
<proteinExistence type="predicted"/>
<dbReference type="GO" id="GO:0003723">
    <property type="term" value="F:RNA binding"/>
    <property type="evidence" value="ECO:0007669"/>
    <property type="project" value="InterPro"/>
</dbReference>
<dbReference type="PANTHER" id="PTHR46429">
    <property type="entry name" value="23S RRNA (GUANOSINE-2'-O-)-METHYLTRANSFERASE RLMB"/>
    <property type="match status" value="1"/>
</dbReference>
<dbReference type="SUPFAM" id="SSF75217">
    <property type="entry name" value="alpha/beta knot"/>
    <property type="match status" value="1"/>
</dbReference>
<keyword evidence="5" id="KW-1185">Reference proteome</keyword>
<accession>A0A6L9S3E5</accession>
<dbReference type="GO" id="GO:0006396">
    <property type="term" value="P:RNA processing"/>
    <property type="evidence" value="ECO:0007669"/>
    <property type="project" value="InterPro"/>
</dbReference>
<name>A0A6L9S3E5_9ACTN</name>
<dbReference type="RefSeq" id="WP_163733020.1">
    <property type="nucleotide sequence ID" value="NZ_JAAGOA010000002.1"/>
</dbReference>
<dbReference type="Pfam" id="PF00588">
    <property type="entry name" value="SpoU_methylase"/>
    <property type="match status" value="1"/>
</dbReference>
<evidence type="ECO:0000313" key="4">
    <source>
        <dbReference type="EMBL" id="NED99350.1"/>
    </source>
</evidence>
<dbReference type="Gene3D" id="3.40.1280.10">
    <property type="match status" value="1"/>
</dbReference>
<evidence type="ECO:0000256" key="1">
    <source>
        <dbReference type="ARBA" id="ARBA00022603"/>
    </source>
</evidence>
<reference evidence="4 5" key="1">
    <citation type="submission" date="2020-02" db="EMBL/GenBank/DDBJ databases">
        <authorList>
            <person name="Li X.-J."/>
            <person name="Han X.-M."/>
        </authorList>
    </citation>
    <scope>NUCLEOTIDE SEQUENCE [LARGE SCALE GENOMIC DNA]</scope>
    <source>
        <strain evidence="4 5">CCTCC AB 2017055</strain>
    </source>
</reference>
<organism evidence="4 5">
    <name type="scientific">Phytoactinopolyspora halotolerans</name>
    <dbReference type="NCBI Taxonomy" id="1981512"/>
    <lineage>
        <taxon>Bacteria</taxon>
        <taxon>Bacillati</taxon>
        <taxon>Actinomycetota</taxon>
        <taxon>Actinomycetes</taxon>
        <taxon>Jiangellales</taxon>
        <taxon>Jiangellaceae</taxon>
        <taxon>Phytoactinopolyspora</taxon>
    </lineage>
</organism>
<dbReference type="GO" id="GO:0008173">
    <property type="term" value="F:RNA methyltransferase activity"/>
    <property type="evidence" value="ECO:0007669"/>
    <property type="project" value="InterPro"/>
</dbReference>
<dbReference type="GO" id="GO:0032259">
    <property type="term" value="P:methylation"/>
    <property type="evidence" value="ECO:0007669"/>
    <property type="project" value="UniProtKB-KW"/>
</dbReference>
<dbReference type="PANTHER" id="PTHR46429:SF1">
    <property type="entry name" value="23S RRNA (GUANOSINE-2'-O-)-METHYLTRANSFERASE RLMB"/>
    <property type="match status" value="1"/>
</dbReference>
<dbReference type="Proteomes" id="UP000475214">
    <property type="component" value="Unassembled WGS sequence"/>
</dbReference>
<dbReference type="InterPro" id="IPR029026">
    <property type="entry name" value="tRNA_m1G_MTases_N"/>
</dbReference>
<dbReference type="InterPro" id="IPR029028">
    <property type="entry name" value="Alpha/beta_knot_MTases"/>
</dbReference>
<keyword evidence="2 4" id="KW-0808">Transferase</keyword>
<sequence length="179" mass="19102">MSQLRGTDLKRLHRSWKRRSTARIALLLEGVQSPFNVGAIVRTAAALGVEHLYAVGRTASPGDAKAQKLAMGTDRYLDVRSFSDVADGIARAREDGYRVIGLELTHDAQPLHQLELGADEVCIAVGAEDHGLSAPCLGSCDAVAYIPQIGKVGSLNVATAAALACYEIRRQDWTSSDAS</sequence>
<gene>
    <name evidence="4" type="ORF">G1H10_04140</name>
</gene>
<feature type="domain" description="tRNA/rRNA methyltransferase SpoU type" evidence="3">
    <location>
        <begin position="24"/>
        <end position="166"/>
    </location>
</feature>
<keyword evidence="1 4" id="KW-0489">Methyltransferase</keyword>
<protein>
    <submittedName>
        <fullName evidence="4">RNA methyltransferase</fullName>
    </submittedName>
</protein>
<dbReference type="InterPro" id="IPR001537">
    <property type="entry name" value="SpoU_MeTrfase"/>
</dbReference>
<dbReference type="AlphaFoldDB" id="A0A6L9S3E5"/>